<dbReference type="Pfam" id="PF00069">
    <property type="entry name" value="Pkinase"/>
    <property type="match status" value="1"/>
</dbReference>
<evidence type="ECO:0000256" key="1">
    <source>
        <dbReference type="ARBA" id="ARBA00022527"/>
    </source>
</evidence>
<dbReference type="PROSITE" id="PS50011">
    <property type="entry name" value="PROTEIN_KINASE_DOM"/>
    <property type="match status" value="1"/>
</dbReference>
<protein>
    <submittedName>
        <fullName evidence="9">Protein kinase</fullName>
    </submittedName>
</protein>
<dbReference type="InterPro" id="IPR017441">
    <property type="entry name" value="Protein_kinase_ATP_BS"/>
</dbReference>
<feature type="domain" description="Protein kinase" evidence="8">
    <location>
        <begin position="163"/>
        <end position="432"/>
    </location>
</feature>
<proteinExistence type="predicted"/>
<feature type="binding site" evidence="6">
    <location>
        <position position="192"/>
    </location>
    <ligand>
        <name>ATP</name>
        <dbReference type="ChEBI" id="CHEBI:30616"/>
    </ligand>
</feature>
<dbReference type="EMBL" id="JAECZO010000163">
    <property type="protein sequence ID" value="KAK7198629.1"/>
    <property type="molecule type" value="Genomic_DNA"/>
</dbReference>
<evidence type="ECO:0000259" key="8">
    <source>
        <dbReference type="PROSITE" id="PS50011"/>
    </source>
</evidence>
<evidence type="ECO:0000256" key="7">
    <source>
        <dbReference type="SAM" id="MobiDB-lite"/>
    </source>
</evidence>
<dbReference type="Gene3D" id="1.10.510.10">
    <property type="entry name" value="Transferase(Phosphotransferase) domain 1"/>
    <property type="match status" value="1"/>
</dbReference>
<dbReference type="FunFam" id="1.10.510.10:FF:000651">
    <property type="entry name" value="Serine/threonine-protein kinase RAD53"/>
    <property type="match status" value="1"/>
</dbReference>
<keyword evidence="3 6" id="KW-0547">Nucleotide-binding</keyword>
<evidence type="ECO:0000313" key="9">
    <source>
        <dbReference type="EMBL" id="KAK7198629.1"/>
    </source>
</evidence>
<dbReference type="InterPro" id="IPR000719">
    <property type="entry name" value="Prot_kinase_dom"/>
</dbReference>
<keyword evidence="10" id="KW-1185">Reference proteome</keyword>
<reference evidence="9 10" key="1">
    <citation type="journal article" date="2021" name="MBio">
        <title>A New Model Trypanosomatid, Novymonas esmeraldas: Genomic Perception of Its 'Candidatus Pandoraea novymonadis' Endosymbiont.</title>
        <authorList>
            <person name="Zakharova A."/>
            <person name="Saura A."/>
            <person name="Butenko A."/>
            <person name="Podesvova L."/>
            <person name="Warmusova S."/>
            <person name="Kostygov A.Y."/>
            <person name="Nenarokova A."/>
            <person name="Lukes J."/>
            <person name="Opperdoes F.R."/>
            <person name="Yurchenko V."/>
        </authorList>
    </citation>
    <scope>NUCLEOTIDE SEQUENCE [LARGE SCALE GENOMIC DNA]</scope>
    <source>
        <strain evidence="9 10">E262AT.01</strain>
    </source>
</reference>
<feature type="region of interest" description="Disordered" evidence="7">
    <location>
        <begin position="656"/>
        <end position="724"/>
    </location>
</feature>
<keyword evidence="1" id="KW-0723">Serine/threonine-protein kinase</keyword>
<gene>
    <name evidence="9" type="ORF">NESM_000826300</name>
</gene>
<dbReference type="SMART" id="SM00220">
    <property type="entry name" value="S_TKc"/>
    <property type="match status" value="1"/>
</dbReference>
<dbReference type="GO" id="GO:0004674">
    <property type="term" value="F:protein serine/threonine kinase activity"/>
    <property type="evidence" value="ECO:0007669"/>
    <property type="project" value="UniProtKB-KW"/>
</dbReference>
<keyword evidence="4 9" id="KW-0418">Kinase</keyword>
<sequence length="724" mass="81098">MCLLVVMYTLLLFHVFLILCVCMRVDIVCMCIRLLVLSLLLDYCVHTHTHTHTHMQQLNEQESVQPLVPERDSLTSPRTHTHSSKQTTTHIHTHTLTSTITHTHTHTHTITHTYTIPHARTHPPHRRRGTRAAVQACRAMRAAMGTRTRDAIPPSEGHFRHHYSLGEELGKGAYAVVYRCTHRETRGVYAVKVVDKSKAGPKDIDDITHEIDVMGCIGYHPNVVQMVEYFTTERHFYIVLDLLTGGMLFDRIVQMRHYSESDAAALVRNVLGGLAHIHAKGIIHRDLKPENLLLRHQQSPSMPPNSHLTDVCLADFGLAGYVPSTTCCGSPSYIAPEVINVGYYRTRKEPYDTKCDLWSMGVITYILLSGKMPFHGRTFKETFECVVNSRWSFSSDAWTSVTPAAKDFIQLCLTPDPAARPTALVLLQHHWLADEQPDVHLERSLDSLRKFNAQQKVRAAVRVFCWTQCLLGPLDWTPPFMRFLRHADPLTTVLTHQSQTDPSRVHTVDFGAALQQHRRPGWRLQDCCTCPSEKVCRHIQNVHEYLFVGKRSMDVYPFIDELRMMHEEAEDDLAVSPDSAAAQAHLARVNHIIEAACVFSEELGEVPEDALKPNLMLDGSRNTLFRALGGSRSVTKSWQDREKEEVARRIVERMRAKKVAAATTTNNNTKSPASPASPASPRARAAKAGAAGAPPSPPTSRAPATSAATRKPVSAPKAPPSSKR</sequence>
<name>A0AAW0F0E1_9TRYP</name>
<dbReference type="InterPro" id="IPR050205">
    <property type="entry name" value="CDPK_Ser/Thr_kinases"/>
</dbReference>
<dbReference type="Proteomes" id="UP001430356">
    <property type="component" value="Unassembled WGS sequence"/>
</dbReference>
<evidence type="ECO:0000256" key="4">
    <source>
        <dbReference type="ARBA" id="ARBA00022777"/>
    </source>
</evidence>
<dbReference type="CDD" id="cd05117">
    <property type="entry name" value="STKc_CAMK"/>
    <property type="match status" value="1"/>
</dbReference>
<dbReference type="GO" id="GO:0005524">
    <property type="term" value="F:ATP binding"/>
    <property type="evidence" value="ECO:0007669"/>
    <property type="project" value="UniProtKB-UniRule"/>
</dbReference>
<keyword evidence="2" id="KW-0808">Transferase</keyword>
<organism evidence="9 10">
    <name type="scientific">Novymonas esmeraldas</name>
    <dbReference type="NCBI Taxonomy" id="1808958"/>
    <lineage>
        <taxon>Eukaryota</taxon>
        <taxon>Discoba</taxon>
        <taxon>Euglenozoa</taxon>
        <taxon>Kinetoplastea</taxon>
        <taxon>Metakinetoplastina</taxon>
        <taxon>Trypanosomatida</taxon>
        <taxon>Trypanosomatidae</taxon>
        <taxon>Novymonas</taxon>
    </lineage>
</organism>
<dbReference type="PROSITE" id="PS00108">
    <property type="entry name" value="PROTEIN_KINASE_ST"/>
    <property type="match status" value="1"/>
</dbReference>
<dbReference type="PROSITE" id="PS00107">
    <property type="entry name" value="PROTEIN_KINASE_ATP"/>
    <property type="match status" value="1"/>
</dbReference>
<evidence type="ECO:0000256" key="5">
    <source>
        <dbReference type="ARBA" id="ARBA00022840"/>
    </source>
</evidence>
<keyword evidence="5 6" id="KW-0067">ATP-binding</keyword>
<dbReference type="SUPFAM" id="SSF56112">
    <property type="entry name" value="Protein kinase-like (PK-like)"/>
    <property type="match status" value="1"/>
</dbReference>
<dbReference type="AlphaFoldDB" id="A0AAW0F0E1"/>
<dbReference type="Gene3D" id="3.30.200.20">
    <property type="entry name" value="Phosphorylase Kinase, domain 1"/>
    <property type="match status" value="1"/>
</dbReference>
<accession>A0AAW0F0E1</accession>
<evidence type="ECO:0000256" key="6">
    <source>
        <dbReference type="PROSITE-ProRule" id="PRU10141"/>
    </source>
</evidence>
<dbReference type="PANTHER" id="PTHR24349">
    <property type="entry name" value="SERINE/THREONINE-PROTEIN KINASE"/>
    <property type="match status" value="1"/>
</dbReference>
<feature type="compositionally biased region" description="Low complexity" evidence="7">
    <location>
        <begin position="701"/>
        <end position="716"/>
    </location>
</feature>
<evidence type="ECO:0000256" key="2">
    <source>
        <dbReference type="ARBA" id="ARBA00022679"/>
    </source>
</evidence>
<feature type="compositionally biased region" description="Low complexity" evidence="7">
    <location>
        <begin position="659"/>
        <end position="693"/>
    </location>
</feature>
<evidence type="ECO:0000313" key="10">
    <source>
        <dbReference type="Proteomes" id="UP001430356"/>
    </source>
</evidence>
<feature type="region of interest" description="Disordered" evidence="7">
    <location>
        <begin position="71"/>
        <end position="90"/>
    </location>
</feature>
<evidence type="ECO:0000256" key="3">
    <source>
        <dbReference type="ARBA" id="ARBA00022741"/>
    </source>
</evidence>
<dbReference type="InterPro" id="IPR011009">
    <property type="entry name" value="Kinase-like_dom_sf"/>
</dbReference>
<comment type="caution">
    <text evidence="9">The sequence shown here is derived from an EMBL/GenBank/DDBJ whole genome shotgun (WGS) entry which is preliminary data.</text>
</comment>
<dbReference type="InterPro" id="IPR008271">
    <property type="entry name" value="Ser/Thr_kinase_AS"/>
</dbReference>